<dbReference type="SUPFAM" id="SSF103473">
    <property type="entry name" value="MFS general substrate transporter"/>
    <property type="match status" value="1"/>
</dbReference>
<reference evidence="9 10" key="1">
    <citation type="submission" date="2016-08" db="EMBL/GenBank/DDBJ databases">
        <title>A Parts List for Fungal Cellulosomes Revealed by Comparative Genomics.</title>
        <authorList>
            <consortium name="DOE Joint Genome Institute"/>
            <person name="Haitjema C.H."/>
            <person name="Gilmore S.P."/>
            <person name="Henske J.K."/>
            <person name="Solomon K.V."/>
            <person name="De Groot R."/>
            <person name="Kuo A."/>
            <person name="Mondo S.J."/>
            <person name="Salamov A.A."/>
            <person name="Labutti K."/>
            <person name="Zhao Z."/>
            <person name="Chiniquy J."/>
            <person name="Barry K."/>
            <person name="Brewer H.M."/>
            <person name="Purvine S.O."/>
            <person name="Wright A.T."/>
            <person name="Boxma B."/>
            <person name="Van Alen T."/>
            <person name="Hackstein J.H."/>
            <person name="Baker S.E."/>
            <person name="Grigoriev I.V."/>
            <person name="O'Malley M.A."/>
        </authorList>
    </citation>
    <scope>NUCLEOTIDE SEQUENCE [LARGE SCALE GENOMIC DNA]</scope>
    <source>
        <strain evidence="9 10">S4</strain>
    </source>
</reference>
<evidence type="ECO:0000313" key="9">
    <source>
        <dbReference type="EMBL" id="ORX73492.1"/>
    </source>
</evidence>
<accession>A0A1Y1WJ38</accession>
<feature type="transmembrane region" description="Helical" evidence="7">
    <location>
        <begin position="230"/>
        <end position="251"/>
    </location>
</feature>
<comment type="subcellular location">
    <subcellularLocation>
        <location evidence="1">Cell membrane</location>
        <topology evidence="1">Multi-pass membrane protein</topology>
    </subcellularLocation>
</comment>
<dbReference type="OrthoDB" id="5565475at2759"/>
<evidence type="ECO:0000256" key="7">
    <source>
        <dbReference type="SAM" id="Phobius"/>
    </source>
</evidence>
<feature type="domain" description="Major facilitator superfamily (MFS) profile" evidence="8">
    <location>
        <begin position="185"/>
        <end position="409"/>
    </location>
</feature>
<evidence type="ECO:0000256" key="1">
    <source>
        <dbReference type="ARBA" id="ARBA00004651"/>
    </source>
</evidence>
<dbReference type="PANTHER" id="PTHR23522:SF4">
    <property type="entry name" value="NUCLEOSIDE PERMEASE NUPG-RELATED"/>
    <property type="match status" value="1"/>
</dbReference>
<feature type="transmembrane region" description="Helical" evidence="7">
    <location>
        <begin position="68"/>
        <end position="93"/>
    </location>
</feature>
<feature type="transmembrane region" description="Helical" evidence="7">
    <location>
        <begin position="105"/>
        <end position="125"/>
    </location>
</feature>
<comment type="caution">
    <text evidence="9">The sequence shown here is derived from an EMBL/GenBank/DDBJ whole genome shotgun (WGS) entry which is preliminary data.</text>
</comment>
<dbReference type="Pfam" id="PF03825">
    <property type="entry name" value="Nuc_H_symport"/>
    <property type="match status" value="1"/>
</dbReference>
<evidence type="ECO:0000313" key="10">
    <source>
        <dbReference type="Proteomes" id="UP000193944"/>
    </source>
</evidence>
<evidence type="ECO:0000259" key="8">
    <source>
        <dbReference type="PROSITE" id="PS50850"/>
    </source>
</evidence>
<feature type="transmembrane region" description="Helical" evidence="7">
    <location>
        <begin position="282"/>
        <end position="303"/>
    </location>
</feature>
<sequence>MGNSIGQFFAVQGIVSLFMPTLIGIIADRWVPTQRLLSLCQLLAAIFMGLAGYMGMKYGDNVKFIHIFPFYTLSVAFFMPSMSLGISISYFCLTESGLDPVKNFPPIRVFGTIGFIISMWIVNFTGAKNNYIQLFISAGWGIILANYALTLPNCKVEKKEGEENKKTSIIDSFGLRAFTLFKKRNMCIFFIFSFFLGMCLQISNGFATTFLDEFRKSPSYANSFAVKNSVFLSSISQISETLCMFLIPFFLKRFGIKNVLIMAFATWSIRFVLLGLGNPTGFGLVLFILSMIVYGIAFDFYNISGSLYVEESTNDEIRSSAQGVYMMMTSGFGSTIGSHCAQAVINVCTNNKENNFDEYMHGWSLSWYIFGGFILVIGILFTMLFKYKHNQEQSEQSEQQQEKPKKIEI</sequence>
<dbReference type="Proteomes" id="UP000193944">
    <property type="component" value="Unassembled WGS sequence"/>
</dbReference>
<dbReference type="EMBL" id="MCFG01000385">
    <property type="protein sequence ID" value="ORX73492.1"/>
    <property type="molecule type" value="Genomic_DNA"/>
</dbReference>
<feature type="transmembrane region" description="Helical" evidence="7">
    <location>
        <begin position="131"/>
        <end position="149"/>
    </location>
</feature>
<dbReference type="PROSITE" id="PS50850">
    <property type="entry name" value="MFS"/>
    <property type="match status" value="1"/>
</dbReference>
<keyword evidence="6 7" id="KW-0472">Membrane</keyword>
<evidence type="ECO:0000256" key="5">
    <source>
        <dbReference type="ARBA" id="ARBA00022989"/>
    </source>
</evidence>
<evidence type="ECO:0000256" key="4">
    <source>
        <dbReference type="ARBA" id="ARBA00022692"/>
    </source>
</evidence>
<dbReference type="InterPro" id="IPR036259">
    <property type="entry name" value="MFS_trans_sf"/>
</dbReference>
<keyword evidence="10" id="KW-1185">Reference proteome</keyword>
<gene>
    <name evidence="9" type="ORF">BCR32DRAFT_329995</name>
</gene>
<organism evidence="9 10">
    <name type="scientific">Anaeromyces robustus</name>
    <dbReference type="NCBI Taxonomy" id="1754192"/>
    <lineage>
        <taxon>Eukaryota</taxon>
        <taxon>Fungi</taxon>
        <taxon>Fungi incertae sedis</taxon>
        <taxon>Chytridiomycota</taxon>
        <taxon>Chytridiomycota incertae sedis</taxon>
        <taxon>Neocallimastigomycetes</taxon>
        <taxon>Neocallimastigales</taxon>
        <taxon>Neocallimastigaceae</taxon>
        <taxon>Anaeromyces</taxon>
    </lineage>
</organism>
<keyword evidence="5 7" id="KW-1133">Transmembrane helix</keyword>
<feature type="transmembrane region" description="Helical" evidence="7">
    <location>
        <begin position="36"/>
        <end position="56"/>
    </location>
</feature>
<feature type="transmembrane region" description="Helical" evidence="7">
    <location>
        <begin position="186"/>
        <end position="210"/>
    </location>
</feature>
<dbReference type="GO" id="GO:0005886">
    <property type="term" value="C:plasma membrane"/>
    <property type="evidence" value="ECO:0007669"/>
    <property type="project" value="UniProtKB-SubCell"/>
</dbReference>
<protein>
    <submittedName>
        <fullName evidence="9">Nucleoside:H+ symporter</fullName>
    </submittedName>
</protein>
<keyword evidence="4 7" id="KW-0812">Transmembrane</keyword>
<proteinExistence type="predicted"/>
<reference evidence="9 10" key="2">
    <citation type="submission" date="2016-08" db="EMBL/GenBank/DDBJ databases">
        <title>Pervasive Adenine N6-methylation of Active Genes in Fungi.</title>
        <authorList>
            <consortium name="DOE Joint Genome Institute"/>
            <person name="Mondo S.J."/>
            <person name="Dannebaum R.O."/>
            <person name="Kuo R.C."/>
            <person name="Labutti K."/>
            <person name="Haridas S."/>
            <person name="Kuo A."/>
            <person name="Salamov A."/>
            <person name="Ahrendt S.R."/>
            <person name="Lipzen A."/>
            <person name="Sullivan W."/>
            <person name="Andreopoulos W.B."/>
            <person name="Clum A."/>
            <person name="Lindquist E."/>
            <person name="Daum C."/>
            <person name="Ramamoorthy G.K."/>
            <person name="Gryganskyi A."/>
            <person name="Culley D."/>
            <person name="Magnuson J.K."/>
            <person name="James T.Y."/>
            <person name="O'Malley M.A."/>
            <person name="Stajich J.E."/>
            <person name="Spatafora J.W."/>
            <person name="Visel A."/>
            <person name="Grigoriev I.V."/>
        </authorList>
    </citation>
    <scope>NUCLEOTIDE SEQUENCE [LARGE SCALE GENOMIC DNA]</scope>
    <source>
        <strain evidence="9 10">S4</strain>
    </source>
</reference>
<name>A0A1Y1WJ38_9FUNG</name>
<dbReference type="GO" id="GO:0015213">
    <property type="term" value="F:uridine transmembrane transporter activity"/>
    <property type="evidence" value="ECO:0007669"/>
    <property type="project" value="TreeGrafter"/>
</dbReference>
<dbReference type="AlphaFoldDB" id="A0A1Y1WJ38"/>
<feature type="transmembrane region" description="Helical" evidence="7">
    <location>
        <begin position="365"/>
        <end position="385"/>
    </location>
</feature>
<evidence type="ECO:0000256" key="3">
    <source>
        <dbReference type="ARBA" id="ARBA00022475"/>
    </source>
</evidence>
<evidence type="ECO:0000256" key="6">
    <source>
        <dbReference type="ARBA" id="ARBA00023136"/>
    </source>
</evidence>
<dbReference type="InterPro" id="IPR020846">
    <property type="entry name" value="MFS_dom"/>
</dbReference>
<dbReference type="InterPro" id="IPR004740">
    <property type="entry name" value="Nuc_H_symport"/>
</dbReference>
<evidence type="ECO:0000256" key="2">
    <source>
        <dbReference type="ARBA" id="ARBA00022448"/>
    </source>
</evidence>
<dbReference type="GO" id="GO:0015212">
    <property type="term" value="F:cytidine transmembrane transporter activity"/>
    <property type="evidence" value="ECO:0007669"/>
    <property type="project" value="TreeGrafter"/>
</dbReference>
<keyword evidence="3" id="KW-1003">Cell membrane</keyword>
<dbReference type="Gene3D" id="1.20.1250.20">
    <property type="entry name" value="MFS general substrate transporter like domains"/>
    <property type="match status" value="2"/>
</dbReference>
<keyword evidence="2" id="KW-0813">Transport</keyword>
<feature type="transmembrane region" description="Helical" evidence="7">
    <location>
        <begin position="6"/>
        <end position="27"/>
    </location>
</feature>
<dbReference type="PANTHER" id="PTHR23522">
    <property type="entry name" value="BLL5896 PROTEIN"/>
    <property type="match status" value="1"/>
</dbReference>